<feature type="non-terminal residue" evidence="12">
    <location>
        <position position="230"/>
    </location>
</feature>
<evidence type="ECO:0000256" key="11">
    <source>
        <dbReference type="ARBA" id="ARBA00054322"/>
    </source>
</evidence>
<keyword evidence="7" id="KW-0489">Methyltransferase</keyword>
<proteinExistence type="inferred from homology"/>
<dbReference type="PANTHER" id="PTHR12303:SF6">
    <property type="entry name" value="CARNOSINE N-METHYLTRANSFERASE"/>
    <property type="match status" value="1"/>
</dbReference>
<dbReference type="EMBL" id="MRZV01000341">
    <property type="protein sequence ID" value="PIK52150.1"/>
    <property type="molecule type" value="Genomic_DNA"/>
</dbReference>
<keyword evidence="6" id="KW-0963">Cytoplasm</keyword>
<dbReference type="EC" id="2.1.1.22" evidence="4"/>
<evidence type="ECO:0000313" key="12">
    <source>
        <dbReference type="EMBL" id="PIK52150.1"/>
    </source>
</evidence>
<evidence type="ECO:0000256" key="9">
    <source>
        <dbReference type="ARBA" id="ARBA00022691"/>
    </source>
</evidence>
<dbReference type="Proteomes" id="UP000230750">
    <property type="component" value="Unassembled WGS sequence"/>
</dbReference>
<evidence type="ECO:0000313" key="13">
    <source>
        <dbReference type="Proteomes" id="UP000230750"/>
    </source>
</evidence>
<dbReference type="Pfam" id="PF07942">
    <property type="entry name" value="CARME"/>
    <property type="match status" value="1"/>
</dbReference>
<comment type="function">
    <text evidence="11">N-methyltransferase that catalyzes the formation of anserine (beta-alanyl-N(Pi)-methyl-L-histidine) from carnosine. Anserine, a methylated derivative of carnosine (beta-alanyl-L-histidine), is an abundant constituent of vertebrate skeletal muscles. Also methylates other L-histidine-containing di- and tripeptides such as Gly-Gly-His, Gly-His and homocarnosine (GABA-His).</text>
</comment>
<comment type="similarity">
    <text evidence="3">Belongs to the carnosine N-methyltransferase family.</text>
</comment>
<keyword evidence="9" id="KW-0949">S-adenosyl-L-methionine</keyword>
<dbReference type="GO" id="GO:0005634">
    <property type="term" value="C:nucleus"/>
    <property type="evidence" value="ECO:0007669"/>
    <property type="project" value="UniProtKB-SubCell"/>
</dbReference>
<gene>
    <name evidence="12" type="ORF">BSL78_10929</name>
</gene>
<protein>
    <recommendedName>
        <fullName evidence="5">Carnosine N-methyltransferase</fullName>
        <ecNumber evidence="4">2.1.1.22</ecNumber>
    </recommendedName>
</protein>
<reference evidence="12 13" key="1">
    <citation type="journal article" date="2017" name="PLoS Biol.">
        <title>The sea cucumber genome provides insights into morphological evolution and visceral regeneration.</title>
        <authorList>
            <person name="Zhang X."/>
            <person name="Sun L."/>
            <person name="Yuan J."/>
            <person name="Sun Y."/>
            <person name="Gao Y."/>
            <person name="Zhang L."/>
            <person name="Li S."/>
            <person name="Dai H."/>
            <person name="Hamel J.F."/>
            <person name="Liu C."/>
            <person name="Yu Y."/>
            <person name="Liu S."/>
            <person name="Lin W."/>
            <person name="Guo K."/>
            <person name="Jin S."/>
            <person name="Xu P."/>
            <person name="Storey K.B."/>
            <person name="Huan P."/>
            <person name="Zhang T."/>
            <person name="Zhou Y."/>
            <person name="Zhang J."/>
            <person name="Lin C."/>
            <person name="Li X."/>
            <person name="Xing L."/>
            <person name="Huo D."/>
            <person name="Sun M."/>
            <person name="Wang L."/>
            <person name="Mercier A."/>
            <person name="Li F."/>
            <person name="Yang H."/>
            <person name="Xiang J."/>
        </authorList>
    </citation>
    <scope>NUCLEOTIDE SEQUENCE [LARGE SCALE GENOMIC DNA]</scope>
    <source>
        <strain evidence="12">Shaxun</strain>
        <tissue evidence="12">Muscle</tissue>
    </source>
</reference>
<comment type="caution">
    <text evidence="12">The sequence shown here is derived from an EMBL/GenBank/DDBJ whole genome shotgun (WGS) entry which is preliminary data.</text>
</comment>
<evidence type="ECO:0000256" key="6">
    <source>
        <dbReference type="ARBA" id="ARBA00022490"/>
    </source>
</evidence>
<keyword evidence="8" id="KW-0808">Transferase</keyword>
<evidence type="ECO:0000256" key="4">
    <source>
        <dbReference type="ARBA" id="ARBA00012003"/>
    </source>
</evidence>
<evidence type="ECO:0000256" key="10">
    <source>
        <dbReference type="ARBA" id="ARBA00023242"/>
    </source>
</evidence>
<dbReference type="InterPro" id="IPR012901">
    <property type="entry name" value="CARME"/>
</dbReference>
<dbReference type="InterPro" id="IPR029063">
    <property type="entry name" value="SAM-dependent_MTases_sf"/>
</dbReference>
<dbReference type="GO" id="GO:0035498">
    <property type="term" value="P:carnosine metabolic process"/>
    <property type="evidence" value="ECO:0007669"/>
    <property type="project" value="UniProtKB-ARBA"/>
</dbReference>
<dbReference type="GO" id="GO:0005829">
    <property type="term" value="C:cytosol"/>
    <property type="evidence" value="ECO:0007669"/>
    <property type="project" value="UniProtKB-SubCell"/>
</dbReference>
<keyword evidence="13" id="KW-1185">Reference proteome</keyword>
<accession>A0A2G8KW64</accession>
<evidence type="ECO:0000256" key="2">
    <source>
        <dbReference type="ARBA" id="ARBA00004514"/>
    </source>
</evidence>
<dbReference type="OrthoDB" id="978at2759"/>
<dbReference type="AlphaFoldDB" id="A0A2G8KW64"/>
<dbReference type="GO" id="GO:0032259">
    <property type="term" value="P:methylation"/>
    <property type="evidence" value="ECO:0007669"/>
    <property type="project" value="UniProtKB-KW"/>
</dbReference>
<dbReference type="PANTHER" id="PTHR12303">
    <property type="entry name" value="CARNOSINE N-METHYLTRANSFERASE"/>
    <property type="match status" value="1"/>
</dbReference>
<evidence type="ECO:0000256" key="1">
    <source>
        <dbReference type="ARBA" id="ARBA00004123"/>
    </source>
</evidence>
<comment type="subcellular location">
    <subcellularLocation>
        <location evidence="2">Cytoplasm</location>
        <location evidence="2">Cytosol</location>
    </subcellularLocation>
    <subcellularLocation>
        <location evidence="1">Nucleus</location>
    </subcellularLocation>
</comment>
<evidence type="ECO:0000256" key="8">
    <source>
        <dbReference type="ARBA" id="ARBA00022679"/>
    </source>
</evidence>
<dbReference type="SMART" id="SM01296">
    <property type="entry name" value="N2227"/>
    <property type="match status" value="1"/>
</dbReference>
<dbReference type="GO" id="GO:0030735">
    <property type="term" value="F:carnosine N-methyltransferase activity"/>
    <property type="evidence" value="ECO:0007669"/>
    <property type="project" value="UniProtKB-EC"/>
</dbReference>
<dbReference type="STRING" id="307972.A0A2G8KW64"/>
<organism evidence="12 13">
    <name type="scientific">Stichopus japonicus</name>
    <name type="common">Sea cucumber</name>
    <dbReference type="NCBI Taxonomy" id="307972"/>
    <lineage>
        <taxon>Eukaryota</taxon>
        <taxon>Metazoa</taxon>
        <taxon>Echinodermata</taxon>
        <taxon>Eleutherozoa</taxon>
        <taxon>Echinozoa</taxon>
        <taxon>Holothuroidea</taxon>
        <taxon>Aspidochirotacea</taxon>
        <taxon>Aspidochirotida</taxon>
        <taxon>Stichopodidae</taxon>
        <taxon>Apostichopus</taxon>
    </lineage>
</organism>
<sequence length="230" mass="26155">MLRVTGFDMEKVKTTLKQFVRDWSVDGKIERDACYSPIIREIEDLFPVNGISRSSISVLVPGAGLGRLAFEIARKGYISQGNEFSLFMLIASNFVLNRSPSEECFTIFPWLNNFNNLKCLKDQIRGVKFPDVNPSSLPEDSSFSMIAGDFLDVYTSPACWDCVATCYFIDTAHNVIEYIETIFKILKPGGYWINLGPLLYHFENFPDEPSIELSYDVLKQVIEKSGFHML</sequence>
<dbReference type="SUPFAM" id="SSF53335">
    <property type="entry name" value="S-adenosyl-L-methionine-dependent methyltransferases"/>
    <property type="match status" value="1"/>
</dbReference>
<evidence type="ECO:0000256" key="5">
    <source>
        <dbReference type="ARBA" id="ARBA00015448"/>
    </source>
</evidence>
<evidence type="ECO:0000256" key="7">
    <source>
        <dbReference type="ARBA" id="ARBA00022603"/>
    </source>
</evidence>
<dbReference type="FunFam" id="3.40.50.150:FF:000094">
    <property type="entry name" value="Carnosine N-methyltransferase 1"/>
    <property type="match status" value="1"/>
</dbReference>
<dbReference type="Gene3D" id="3.40.50.150">
    <property type="entry name" value="Vaccinia Virus protein VP39"/>
    <property type="match status" value="1"/>
</dbReference>
<name>A0A2G8KW64_STIJA</name>
<keyword evidence="10" id="KW-0539">Nucleus</keyword>
<evidence type="ECO:0000256" key="3">
    <source>
        <dbReference type="ARBA" id="ARBA00010086"/>
    </source>
</evidence>